<dbReference type="Proteomes" id="UP000064967">
    <property type="component" value="Chromosome"/>
</dbReference>
<feature type="transmembrane region" description="Helical" evidence="1">
    <location>
        <begin position="12"/>
        <end position="32"/>
    </location>
</feature>
<name>A0A0K1QAS4_9BACT</name>
<evidence type="ECO:0000313" key="2">
    <source>
        <dbReference type="EMBL" id="AKV02833.1"/>
    </source>
</evidence>
<sequence length="44" mass="4751">MITHVYVSTRARASSATAGACAVMGVVAPLSLQRFEKRGERRSK</sequence>
<keyword evidence="1" id="KW-0472">Membrane</keyword>
<keyword evidence="1" id="KW-1133">Transmembrane helix</keyword>
<protein>
    <submittedName>
        <fullName evidence="2">Uncharacterized protein</fullName>
    </submittedName>
</protein>
<proteinExistence type="predicted"/>
<keyword evidence="1" id="KW-0812">Transmembrane</keyword>
<dbReference type="AlphaFoldDB" id="A0A0K1QAS4"/>
<evidence type="ECO:0000256" key="1">
    <source>
        <dbReference type="SAM" id="Phobius"/>
    </source>
</evidence>
<accession>A0A0K1QAS4</accession>
<keyword evidence="3" id="KW-1185">Reference proteome</keyword>
<dbReference type="KEGG" id="llu:AKJ09_09496"/>
<organism evidence="2 3">
    <name type="scientific">Labilithrix luteola</name>
    <dbReference type="NCBI Taxonomy" id="1391654"/>
    <lineage>
        <taxon>Bacteria</taxon>
        <taxon>Pseudomonadati</taxon>
        <taxon>Myxococcota</taxon>
        <taxon>Polyangia</taxon>
        <taxon>Polyangiales</taxon>
        <taxon>Labilitrichaceae</taxon>
        <taxon>Labilithrix</taxon>
    </lineage>
</organism>
<dbReference type="EMBL" id="CP012333">
    <property type="protein sequence ID" value="AKV02833.1"/>
    <property type="molecule type" value="Genomic_DNA"/>
</dbReference>
<evidence type="ECO:0000313" key="3">
    <source>
        <dbReference type="Proteomes" id="UP000064967"/>
    </source>
</evidence>
<reference evidence="2 3" key="1">
    <citation type="submission" date="2015-08" db="EMBL/GenBank/DDBJ databases">
        <authorList>
            <person name="Babu N.S."/>
            <person name="Beckwith C.J."/>
            <person name="Beseler K.G."/>
            <person name="Brison A."/>
            <person name="Carone J.V."/>
            <person name="Caskin T.P."/>
            <person name="Diamond M."/>
            <person name="Durham M.E."/>
            <person name="Foxe J.M."/>
            <person name="Go M."/>
            <person name="Henderson B.A."/>
            <person name="Jones I.B."/>
            <person name="McGettigan J.A."/>
            <person name="Micheletti S.J."/>
            <person name="Nasrallah M.E."/>
            <person name="Ortiz D."/>
            <person name="Piller C.R."/>
            <person name="Privatt S.R."/>
            <person name="Schneider S.L."/>
            <person name="Sharp S."/>
            <person name="Smith T.C."/>
            <person name="Stanton J.D."/>
            <person name="Ullery H.E."/>
            <person name="Wilson R.J."/>
            <person name="Serrano M.G."/>
            <person name="Buck G."/>
            <person name="Lee V."/>
            <person name="Wang Y."/>
            <person name="Carvalho R."/>
            <person name="Voegtly L."/>
            <person name="Shi R."/>
            <person name="Duckworth R."/>
            <person name="Johnson A."/>
            <person name="Loviza R."/>
            <person name="Walstead R."/>
            <person name="Shah Z."/>
            <person name="Kiflezghi M."/>
            <person name="Wade K."/>
            <person name="Ball S.L."/>
            <person name="Bradley K.W."/>
            <person name="Asai D.J."/>
            <person name="Bowman C.A."/>
            <person name="Russell D.A."/>
            <person name="Pope W.H."/>
            <person name="Jacobs-Sera D."/>
            <person name="Hendrix R.W."/>
            <person name="Hatfull G.F."/>
        </authorList>
    </citation>
    <scope>NUCLEOTIDE SEQUENCE [LARGE SCALE GENOMIC DNA]</scope>
    <source>
        <strain evidence="2 3">DSM 27648</strain>
    </source>
</reference>
<gene>
    <name evidence="2" type="ORF">AKJ09_09496</name>
</gene>